<name>A0A0E9QUK3_ANGAN</name>
<protein>
    <submittedName>
        <fullName evidence="1">Uncharacterized protein</fullName>
    </submittedName>
</protein>
<evidence type="ECO:0000313" key="1">
    <source>
        <dbReference type="EMBL" id="JAH20651.1"/>
    </source>
</evidence>
<dbReference type="EMBL" id="GBXM01087926">
    <property type="protein sequence ID" value="JAH20651.1"/>
    <property type="molecule type" value="Transcribed_RNA"/>
</dbReference>
<reference evidence="1" key="1">
    <citation type="submission" date="2014-11" db="EMBL/GenBank/DDBJ databases">
        <authorList>
            <person name="Amaro Gonzalez C."/>
        </authorList>
    </citation>
    <scope>NUCLEOTIDE SEQUENCE</scope>
</reference>
<reference evidence="1" key="2">
    <citation type="journal article" date="2015" name="Fish Shellfish Immunol.">
        <title>Early steps in the European eel (Anguilla anguilla)-Vibrio vulnificus interaction in the gills: Role of the RtxA13 toxin.</title>
        <authorList>
            <person name="Callol A."/>
            <person name="Pajuelo D."/>
            <person name="Ebbesson L."/>
            <person name="Teles M."/>
            <person name="MacKenzie S."/>
            <person name="Amaro C."/>
        </authorList>
    </citation>
    <scope>NUCLEOTIDE SEQUENCE</scope>
</reference>
<accession>A0A0E9QUK3</accession>
<dbReference type="AlphaFoldDB" id="A0A0E9QUK3"/>
<proteinExistence type="predicted"/>
<sequence length="24" mass="2813">MYNILEHNQQNSCFVQGRQSCLTV</sequence>
<organism evidence="1">
    <name type="scientific">Anguilla anguilla</name>
    <name type="common">European freshwater eel</name>
    <name type="synonym">Muraena anguilla</name>
    <dbReference type="NCBI Taxonomy" id="7936"/>
    <lineage>
        <taxon>Eukaryota</taxon>
        <taxon>Metazoa</taxon>
        <taxon>Chordata</taxon>
        <taxon>Craniata</taxon>
        <taxon>Vertebrata</taxon>
        <taxon>Euteleostomi</taxon>
        <taxon>Actinopterygii</taxon>
        <taxon>Neopterygii</taxon>
        <taxon>Teleostei</taxon>
        <taxon>Anguilliformes</taxon>
        <taxon>Anguillidae</taxon>
        <taxon>Anguilla</taxon>
    </lineage>
</organism>